<dbReference type="OrthoDB" id="2143914at2759"/>
<dbReference type="SMART" id="SM00717">
    <property type="entry name" value="SANT"/>
    <property type="match status" value="2"/>
</dbReference>
<organism evidence="2 3">
    <name type="scientific">Linderina pennispora</name>
    <dbReference type="NCBI Taxonomy" id="61395"/>
    <lineage>
        <taxon>Eukaryota</taxon>
        <taxon>Fungi</taxon>
        <taxon>Fungi incertae sedis</taxon>
        <taxon>Zoopagomycota</taxon>
        <taxon>Kickxellomycotina</taxon>
        <taxon>Kickxellomycetes</taxon>
        <taxon>Kickxellales</taxon>
        <taxon>Kickxellaceae</taxon>
        <taxon>Linderina</taxon>
    </lineage>
</organism>
<evidence type="ECO:0000313" key="2">
    <source>
        <dbReference type="EMBL" id="ORX68173.1"/>
    </source>
</evidence>
<comment type="caution">
    <text evidence="2">The sequence shown here is derived from an EMBL/GenBank/DDBJ whole genome shotgun (WGS) entry which is preliminary data.</text>
</comment>
<accession>A0A1Y1W3Q3</accession>
<dbReference type="GeneID" id="63808063"/>
<dbReference type="PROSITE" id="PS50090">
    <property type="entry name" value="MYB_LIKE"/>
    <property type="match status" value="1"/>
</dbReference>
<keyword evidence="3" id="KW-1185">Reference proteome</keyword>
<proteinExistence type="predicted"/>
<name>A0A1Y1W3Q3_9FUNG</name>
<dbReference type="EMBL" id="MCFD01000010">
    <property type="protein sequence ID" value="ORX68173.1"/>
    <property type="molecule type" value="Genomic_DNA"/>
</dbReference>
<dbReference type="RefSeq" id="XP_040741987.1">
    <property type="nucleotide sequence ID" value="XM_040891415.1"/>
</dbReference>
<sequence>MRFPCLNAIQRFTYQRETWTQRDQDRLIRMINTKYRNTVPGNWDVVVQLLKDASANHRKPWTAELLTELQDLRVGSRSPNSCRTFWRSQQKVPSGKWSEKERRRLVEVLEATPKHTRVDAHFGADLHRARAALSYHTYSKWTAGRIRTLMDCVGGVTVSMCQTKYQAIRAKSAACGVARWTAEEVDRLDSASATKTTKQCYVKWYRCLRPAKYPAE</sequence>
<gene>
    <name evidence="2" type="ORF">DL89DRAFT_323763</name>
</gene>
<dbReference type="Proteomes" id="UP000193922">
    <property type="component" value="Unassembled WGS sequence"/>
</dbReference>
<evidence type="ECO:0000313" key="3">
    <source>
        <dbReference type="Proteomes" id="UP000193922"/>
    </source>
</evidence>
<protein>
    <recommendedName>
        <fullName evidence="1">Myb-like domain-containing protein</fullName>
    </recommendedName>
</protein>
<dbReference type="AlphaFoldDB" id="A0A1Y1W3Q3"/>
<reference evidence="2 3" key="1">
    <citation type="submission" date="2016-07" db="EMBL/GenBank/DDBJ databases">
        <title>Pervasive Adenine N6-methylation of Active Genes in Fungi.</title>
        <authorList>
            <consortium name="DOE Joint Genome Institute"/>
            <person name="Mondo S.J."/>
            <person name="Dannebaum R.O."/>
            <person name="Kuo R.C."/>
            <person name="Labutti K."/>
            <person name="Haridas S."/>
            <person name="Kuo A."/>
            <person name="Salamov A."/>
            <person name="Ahrendt S.R."/>
            <person name="Lipzen A."/>
            <person name="Sullivan W."/>
            <person name="Andreopoulos W.B."/>
            <person name="Clum A."/>
            <person name="Lindquist E."/>
            <person name="Daum C."/>
            <person name="Ramamoorthy G.K."/>
            <person name="Gryganskyi A."/>
            <person name="Culley D."/>
            <person name="Magnuson J.K."/>
            <person name="James T.Y."/>
            <person name="O'Malley M.A."/>
            <person name="Stajich J.E."/>
            <person name="Spatafora J.W."/>
            <person name="Visel A."/>
            <person name="Grigoriev I.V."/>
        </authorList>
    </citation>
    <scope>NUCLEOTIDE SEQUENCE [LARGE SCALE GENOMIC DNA]</scope>
    <source>
        <strain evidence="2 3">ATCC 12442</strain>
    </source>
</reference>
<feature type="domain" description="Myb-like" evidence="1">
    <location>
        <begin position="11"/>
        <end position="90"/>
    </location>
</feature>
<dbReference type="InterPro" id="IPR001005">
    <property type="entry name" value="SANT/Myb"/>
</dbReference>
<evidence type="ECO:0000259" key="1">
    <source>
        <dbReference type="PROSITE" id="PS50090"/>
    </source>
</evidence>